<dbReference type="Proteomes" id="UP001560685">
    <property type="component" value="Unassembled WGS sequence"/>
</dbReference>
<evidence type="ECO:0000256" key="2">
    <source>
        <dbReference type="SAM" id="SignalP"/>
    </source>
</evidence>
<feature type="compositionally biased region" description="Basic and acidic residues" evidence="1">
    <location>
        <begin position="37"/>
        <end position="51"/>
    </location>
</feature>
<evidence type="ECO:0000256" key="1">
    <source>
        <dbReference type="SAM" id="MobiDB-lite"/>
    </source>
</evidence>
<evidence type="ECO:0000313" key="3">
    <source>
        <dbReference type="EMBL" id="MEX6632882.1"/>
    </source>
</evidence>
<dbReference type="EMBL" id="JBEHZE010000001">
    <property type="protein sequence ID" value="MEX6632882.1"/>
    <property type="molecule type" value="Genomic_DNA"/>
</dbReference>
<sequence>MKKKLVVGLFGLCVAGMSAPALAGEWKVNPRACPDLREDRADRREDRRDGRYNNGYGDRAEDRYDRRENRRDEAVTICPISAFYYDGNKREARRYANARPPLSWDRRARMYYRYDRGTKIYVRA</sequence>
<keyword evidence="4" id="KW-1185">Reference proteome</keyword>
<feature type="region of interest" description="Disordered" evidence="1">
    <location>
        <begin position="37"/>
        <end position="65"/>
    </location>
</feature>
<evidence type="ECO:0000313" key="4">
    <source>
        <dbReference type="Proteomes" id="UP001560685"/>
    </source>
</evidence>
<reference evidence="3 4" key="1">
    <citation type="submission" date="2024-05" db="EMBL/GenBank/DDBJ databases">
        <title>Three bacterial strains, DH-69, EH-24, and ECK-19 isolated from coastal sediments.</title>
        <authorList>
            <person name="Ye Y.-Q."/>
            <person name="Du Z.-J."/>
        </authorList>
    </citation>
    <scope>NUCLEOTIDE SEQUENCE [LARGE SCALE GENOMIC DNA]</scope>
    <source>
        <strain evidence="3 4">ECK-19</strain>
    </source>
</reference>
<proteinExistence type="predicted"/>
<feature type="signal peptide" evidence="2">
    <location>
        <begin position="1"/>
        <end position="23"/>
    </location>
</feature>
<dbReference type="RefSeq" id="WP_369312816.1">
    <property type="nucleotide sequence ID" value="NZ_JBEHZE010000001.1"/>
</dbReference>
<name>A0ABV3Z6D7_9PROT</name>
<protein>
    <submittedName>
        <fullName evidence="3">Uncharacterized protein</fullName>
    </submittedName>
</protein>
<feature type="chain" id="PRO_5046515015" evidence="2">
    <location>
        <begin position="24"/>
        <end position="124"/>
    </location>
</feature>
<comment type="caution">
    <text evidence="3">The sequence shown here is derived from an EMBL/GenBank/DDBJ whole genome shotgun (WGS) entry which is preliminary data.</text>
</comment>
<gene>
    <name evidence="3" type="ORF">ABFZ84_04910</name>
</gene>
<accession>A0ABV3Z6D7</accession>
<organism evidence="3 4">
    <name type="scientific">Hyphococcus lacteus</name>
    <dbReference type="NCBI Taxonomy" id="3143536"/>
    <lineage>
        <taxon>Bacteria</taxon>
        <taxon>Pseudomonadati</taxon>
        <taxon>Pseudomonadota</taxon>
        <taxon>Alphaproteobacteria</taxon>
        <taxon>Parvularculales</taxon>
        <taxon>Parvularculaceae</taxon>
        <taxon>Hyphococcus</taxon>
    </lineage>
</organism>
<keyword evidence="2" id="KW-0732">Signal</keyword>